<gene>
    <name evidence="2" type="ordered locus">RHECIAT_CH0000148</name>
</gene>
<proteinExistence type="predicted"/>
<evidence type="ECO:0000313" key="3">
    <source>
        <dbReference type="Proteomes" id="UP000008817"/>
    </source>
</evidence>
<dbReference type="HOGENOM" id="CLU_2397507_0_0_5"/>
<organism evidence="2 3">
    <name type="scientific">Rhizobium etli (strain CIAT 652)</name>
    <dbReference type="NCBI Taxonomy" id="491916"/>
    <lineage>
        <taxon>Bacteria</taxon>
        <taxon>Pseudomonadati</taxon>
        <taxon>Pseudomonadota</taxon>
        <taxon>Alphaproteobacteria</taxon>
        <taxon>Hyphomicrobiales</taxon>
        <taxon>Rhizobiaceae</taxon>
        <taxon>Rhizobium/Agrobacterium group</taxon>
        <taxon>Rhizobium</taxon>
    </lineage>
</organism>
<dbReference type="KEGG" id="rec:RHECIAT_CH0000148"/>
<dbReference type="EMBL" id="CP001074">
    <property type="protein sequence ID" value="ACE89144.1"/>
    <property type="molecule type" value="Genomic_DNA"/>
</dbReference>
<accession>B3PXD8</accession>
<feature type="region of interest" description="Disordered" evidence="1">
    <location>
        <begin position="50"/>
        <end position="93"/>
    </location>
</feature>
<protein>
    <submittedName>
        <fullName evidence="2">Uncharacterized protein</fullName>
    </submittedName>
</protein>
<dbReference type="Proteomes" id="UP000008817">
    <property type="component" value="Chromosome"/>
</dbReference>
<evidence type="ECO:0000313" key="2">
    <source>
        <dbReference type="EMBL" id="ACE89144.1"/>
    </source>
</evidence>
<dbReference type="AlphaFoldDB" id="B3PXD8"/>
<sequence>MCIKHILSFNAGARAIADIRAQRTVDRNQCDVSRARQREAFCLSFLGNPCSRENRAKASGSSGRKHPAILPHDRSAVGLAEPAHPGSAGRSTA</sequence>
<name>B3PXD8_RHIE6</name>
<evidence type="ECO:0000256" key="1">
    <source>
        <dbReference type="SAM" id="MobiDB-lite"/>
    </source>
</evidence>
<reference evidence="2 3" key="1">
    <citation type="submission" date="2008-04" db="EMBL/GenBank/DDBJ databases">
        <title>Genome diversity and DNA divergence of Rhizobium etli.</title>
        <authorList>
            <person name="Gonzalez V."/>
            <person name="Acosta J.L."/>
            <person name="Santamaria R.I."/>
            <person name="Bustos P."/>
            <person name="Hernandez-Gonzalez I.L."/>
            <person name="Fernandez J.L."/>
            <person name="Diaz R."/>
            <person name="Flores M."/>
            <person name="Mora J."/>
            <person name="Palacios R."/>
            <person name="Davila G."/>
        </authorList>
    </citation>
    <scope>NUCLEOTIDE SEQUENCE [LARGE SCALE GENOMIC DNA]</scope>
    <source>
        <strain evidence="2 3">CIAT 652</strain>
    </source>
</reference>